<feature type="binding site" evidence="15">
    <location>
        <position position="406"/>
    </location>
    <ligand>
        <name>Zn(2+)</name>
        <dbReference type="ChEBI" id="CHEBI:29105"/>
        <note>catalytic</note>
    </ligand>
</feature>
<evidence type="ECO:0000256" key="3">
    <source>
        <dbReference type="ARBA" id="ARBA00022438"/>
    </source>
</evidence>
<evidence type="ECO:0000256" key="19">
    <source>
        <dbReference type="SAM" id="MobiDB-lite"/>
    </source>
</evidence>
<dbReference type="InterPro" id="IPR050344">
    <property type="entry name" value="Peptidase_M1_aminopeptidases"/>
</dbReference>
<reference evidence="23" key="1">
    <citation type="journal article" date="2023" name="Science">
        <title>Genome structures resolve the early diversification of teleost fishes.</title>
        <authorList>
            <person name="Parey E."/>
            <person name="Louis A."/>
            <person name="Montfort J."/>
            <person name="Bouchez O."/>
            <person name="Roques C."/>
            <person name="Iampietro C."/>
            <person name="Lluch J."/>
            <person name="Castinel A."/>
            <person name="Donnadieu C."/>
            <person name="Desvignes T."/>
            <person name="Floi Bucao C."/>
            <person name="Jouanno E."/>
            <person name="Wen M."/>
            <person name="Mejri S."/>
            <person name="Dirks R."/>
            <person name="Jansen H."/>
            <person name="Henkel C."/>
            <person name="Chen W.J."/>
            <person name="Zahm M."/>
            <person name="Cabau C."/>
            <person name="Klopp C."/>
            <person name="Thompson A.W."/>
            <person name="Robinson-Rechavi M."/>
            <person name="Braasch I."/>
            <person name="Lecointre G."/>
            <person name="Bobe J."/>
            <person name="Postlethwait J.H."/>
            <person name="Berthelot C."/>
            <person name="Roest Crollius H."/>
            <person name="Guiguen Y."/>
        </authorList>
    </citation>
    <scope>NUCLEOTIDE SEQUENCE</scope>
    <source>
        <strain evidence="23">Concon-B</strain>
    </source>
</reference>
<dbReference type="AlphaFoldDB" id="A0A9Q1CY18"/>
<evidence type="ECO:0000256" key="8">
    <source>
        <dbReference type="ARBA" id="ARBA00022833"/>
    </source>
</evidence>
<gene>
    <name evidence="23" type="ORF">COCON_G00214470</name>
</gene>
<dbReference type="Gene3D" id="1.10.390.10">
    <property type="entry name" value="Neutral Protease Domain 2"/>
    <property type="match status" value="1"/>
</dbReference>
<keyword evidence="24" id="KW-1185">Reference proteome</keyword>
<keyword evidence="6 15" id="KW-0479">Metal-binding</keyword>
<organism evidence="23 24">
    <name type="scientific">Conger conger</name>
    <name type="common">Conger eel</name>
    <name type="synonym">Muraena conger</name>
    <dbReference type="NCBI Taxonomy" id="82655"/>
    <lineage>
        <taxon>Eukaryota</taxon>
        <taxon>Metazoa</taxon>
        <taxon>Chordata</taxon>
        <taxon>Craniata</taxon>
        <taxon>Vertebrata</taxon>
        <taxon>Euteleostomi</taxon>
        <taxon>Actinopterygii</taxon>
        <taxon>Neopterygii</taxon>
        <taxon>Teleostei</taxon>
        <taxon>Anguilliformes</taxon>
        <taxon>Congridae</taxon>
        <taxon>Conger</taxon>
    </lineage>
</organism>
<keyword evidence="12" id="KW-0472">Membrane</keyword>
<keyword evidence="7 17" id="KW-0378">Hydrolase</keyword>
<dbReference type="Gene3D" id="2.60.40.1730">
    <property type="entry name" value="tricorn interacting facor f3 domain"/>
    <property type="match status" value="1"/>
</dbReference>
<feature type="binding site" evidence="15">
    <location>
        <position position="383"/>
    </location>
    <ligand>
        <name>Zn(2+)</name>
        <dbReference type="ChEBI" id="CHEBI:29105"/>
        <note>catalytic</note>
    </ligand>
</feature>
<dbReference type="Pfam" id="PF01433">
    <property type="entry name" value="Peptidase_M1"/>
    <property type="match status" value="1"/>
</dbReference>
<evidence type="ECO:0000256" key="18">
    <source>
        <dbReference type="SAM" id="Coils"/>
    </source>
</evidence>
<evidence type="ECO:0000259" key="20">
    <source>
        <dbReference type="Pfam" id="PF01433"/>
    </source>
</evidence>
<feature type="region of interest" description="Disordered" evidence="19">
    <location>
        <begin position="41"/>
        <end position="61"/>
    </location>
</feature>
<comment type="caution">
    <text evidence="23">The sequence shown here is derived from an EMBL/GenBank/DDBJ whole genome shotgun (WGS) entry which is preliminary data.</text>
</comment>
<feature type="site" description="Transition state stabilizer" evidence="16">
    <location>
        <position position="472"/>
    </location>
</feature>
<dbReference type="FunFam" id="1.10.390.10:FF:000016">
    <property type="entry name" value="Glutamyl aminopeptidase"/>
    <property type="match status" value="1"/>
</dbReference>
<evidence type="ECO:0000256" key="17">
    <source>
        <dbReference type="RuleBase" id="RU364040"/>
    </source>
</evidence>
<feature type="coiled-coil region" evidence="18">
    <location>
        <begin position="913"/>
        <end position="940"/>
    </location>
</feature>
<dbReference type="EMBL" id="JAFJMO010000017">
    <property type="protein sequence ID" value="KAJ8252135.1"/>
    <property type="molecule type" value="Genomic_DNA"/>
</dbReference>
<dbReference type="InterPro" id="IPR027268">
    <property type="entry name" value="Peptidase_M4/M1_CTD_sf"/>
</dbReference>
<keyword evidence="18" id="KW-0175">Coiled coil</keyword>
<dbReference type="OrthoDB" id="510539at2759"/>
<evidence type="ECO:0000256" key="1">
    <source>
        <dbReference type="ARBA" id="ARBA00004606"/>
    </source>
</evidence>
<keyword evidence="9" id="KW-0735">Signal-anchor</keyword>
<dbReference type="PANTHER" id="PTHR11533:SF259">
    <property type="entry name" value="AMINOPEPTIDASE"/>
    <property type="match status" value="1"/>
</dbReference>
<dbReference type="Pfam" id="PF11838">
    <property type="entry name" value="ERAP1_C"/>
    <property type="match status" value="1"/>
</dbReference>
<evidence type="ECO:0000256" key="10">
    <source>
        <dbReference type="ARBA" id="ARBA00022989"/>
    </source>
</evidence>
<keyword evidence="4 17" id="KW-0645">Protease</keyword>
<dbReference type="Pfam" id="PF17900">
    <property type="entry name" value="Peptidase_M1_N"/>
    <property type="match status" value="1"/>
</dbReference>
<evidence type="ECO:0000256" key="7">
    <source>
        <dbReference type="ARBA" id="ARBA00022801"/>
    </source>
</evidence>
<dbReference type="InterPro" id="IPR024571">
    <property type="entry name" value="ERAP1-like_C_dom"/>
</dbReference>
<keyword evidence="11 17" id="KW-0482">Metalloprotease</keyword>
<evidence type="ECO:0000256" key="4">
    <source>
        <dbReference type="ARBA" id="ARBA00022670"/>
    </source>
</evidence>
<comment type="similarity">
    <text evidence="2 17">Belongs to the peptidase M1 family.</text>
</comment>
<dbReference type="InterPro" id="IPR001930">
    <property type="entry name" value="Peptidase_M1"/>
</dbReference>
<proteinExistence type="inferred from homology"/>
<dbReference type="InterPro" id="IPR034016">
    <property type="entry name" value="M1_APN-typ"/>
</dbReference>
<evidence type="ECO:0000256" key="11">
    <source>
        <dbReference type="ARBA" id="ARBA00023049"/>
    </source>
</evidence>
<dbReference type="InterPro" id="IPR045357">
    <property type="entry name" value="Aminopeptidase_N-like_N"/>
</dbReference>
<feature type="active site" description="Proton acceptor" evidence="14">
    <location>
        <position position="384"/>
    </location>
</feature>
<keyword evidence="10" id="KW-1133">Transmembrane helix</keyword>
<dbReference type="GO" id="GO:0005615">
    <property type="term" value="C:extracellular space"/>
    <property type="evidence" value="ECO:0007669"/>
    <property type="project" value="TreeGrafter"/>
</dbReference>
<feature type="domain" description="Aminopeptidase N-like N-terminal" evidence="22">
    <location>
        <begin position="73"/>
        <end position="275"/>
    </location>
</feature>
<keyword evidence="3 17" id="KW-0031">Aminopeptidase</keyword>
<dbReference type="GO" id="GO:0042277">
    <property type="term" value="F:peptide binding"/>
    <property type="evidence" value="ECO:0007669"/>
    <property type="project" value="TreeGrafter"/>
</dbReference>
<feature type="domain" description="Peptidase M1 membrane alanine aminopeptidase" evidence="20">
    <location>
        <begin position="311"/>
        <end position="536"/>
    </location>
</feature>
<dbReference type="FunFam" id="1.25.50.20:FF:000012">
    <property type="entry name" value="Aminopeptidase N"/>
    <property type="match status" value="1"/>
</dbReference>
<dbReference type="SUPFAM" id="SSF55486">
    <property type="entry name" value="Metalloproteases ('zincins'), catalytic domain"/>
    <property type="match status" value="1"/>
</dbReference>
<dbReference type="GO" id="GO:0070006">
    <property type="term" value="F:metalloaminopeptidase activity"/>
    <property type="evidence" value="ECO:0007669"/>
    <property type="project" value="TreeGrafter"/>
</dbReference>
<evidence type="ECO:0000259" key="22">
    <source>
        <dbReference type="Pfam" id="PF17900"/>
    </source>
</evidence>
<dbReference type="GO" id="GO:0005737">
    <property type="term" value="C:cytoplasm"/>
    <property type="evidence" value="ECO:0007669"/>
    <property type="project" value="TreeGrafter"/>
</dbReference>
<evidence type="ECO:0000256" key="14">
    <source>
        <dbReference type="PIRSR" id="PIRSR634016-1"/>
    </source>
</evidence>
<evidence type="ECO:0000256" key="16">
    <source>
        <dbReference type="PIRSR" id="PIRSR634016-4"/>
    </source>
</evidence>
<dbReference type="Gene3D" id="2.60.40.1910">
    <property type="match status" value="1"/>
</dbReference>
<keyword evidence="5" id="KW-0812">Transmembrane</keyword>
<dbReference type="SUPFAM" id="SSF63737">
    <property type="entry name" value="Leukotriene A4 hydrolase N-terminal domain"/>
    <property type="match status" value="1"/>
</dbReference>
<dbReference type="InterPro" id="IPR042097">
    <property type="entry name" value="Aminopeptidase_N-like_N_sf"/>
</dbReference>
<dbReference type="PRINTS" id="PR00756">
    <property type="entry name" value="ALADIPTASE"/>
</dbReference>
<dbReference type="Proteomes" id="UP001152803">
    <property type="component" value="Unassembled WGS sequence"/>
</dbReference>
<comment type="subcellular location">
    <subcellularLocation>
        <location evidence="1">Membrane</location>
        <topology evidence="1">Single-pass type II membrane protein</topology>
    </subcellularLocation>
</comment>
<protein>
    <recommendedName>
        <fullName evidence="17">Aminopeptidase</fullName>
        <ecNumber evidence="17">3.4.11.-</ecNumber>
    </recommendedName>
</protein>
<dbReference type="FunFam" id="2.60.40.1730:FF:000001">
    <property type="entry name" value="Leucyl-cystinyl aminopeptidase"/>
    <property type="match status" value="1"/>
</dbReference>
<evidence type="ECO:0000313" key="23">
    <source>
        <dbReference type="EMBL" id="KAJ8252135.1"/>
    </source>
</evidence>
<accession>A0A9Q1CY18</accession>
<feature type="compositionally biased region" description="Pro residues" evidence="19">
    <location>
        <begin position="42"/>
        <end position="61"/>
    </location>
</feature>
<evidence type="ECO:0000259" key="21">
    <source>
        <dbReference type="Pfam" id="PF11838"/>
    </source>
</evidence>
<feature type="binding site" evidence="15">
    <location>
        <position position="387"/>
    </location>
    <ligand>
        <name>Zn(2+)</name>
        <dbReference type="ChEBI" id="CHEBI:29105"/>
        <note>catalytic</note>
    </ligand>
</feature>
<dbReference type="GO" id="GO:0008270">
    <property type="term" value="F:zinc ion binding"/>
    <property type="evidence" value="ECO:0007669"/>
    <property type="project" value="UniProtKB-UniRule"/>
</dbReference>
<keyword evidence="13" id="KW-0325">Glycoprotein</keyword>
<evidence type="ECO:0000256" key="9">
    <source>
        <dbReference type="ARBA" id="ARBA00022968"/>
    </source>
</evidence>
<evidence type="ECO:0000256" key="6">
    <source>
        <dbReference type="ARBA" id="ARBA00022723"/>
    </source>
</evidence>
<dbReference type="GO" id="GO:0006508">
    <property type="term" value="P:proteolysis"/>
    <property type="evidence" value="ECO:0007669"/>
    <property type="project" value="UniProtKB-KW"/>
</dbReference>
<dbReference type="PANTHER" id="PTHR11533">
    <property type="entry name" value="PROTEASE M1 ZINC METALLOPROTEASE"/>
    <property type="match status" value="1"/>
</dbReference>
<dbReference type="GO" id="GO:0005886">
    <property type="term" value="C:plasma membrane"/>
    <property type="evidence" value="ECO:0007669"/>
    <property type="project" value="TreeGrafter"/>
</dbReference>
<keyword evidence="8 15" id="KW-0862">Zinc</keyword>
<evidence type="ECO:0000256" key="2">
    <source>
        <dbReference type="ARBA" id="ARBA00010136"/>
    </source>
</evidence>
<dbReference type="EC" id="3.4.11.-" evidence="17"/>
<evidence type="ECO:0000256" key="13">
    <source>
        <dbReference type="ARBA" id="ARBA00023180"/>
    </source>
</evidence>
<dbReference type="CDD" id="cd09601">
    <property type="entry name" value="M1_APN-Q_like"/>
    <property type="match status" value="1"/>
</dbReference>
<dbReference type="Gene3D" id="1.25.50.20">
    <property type="match status" value="1"/>
</dbReference>
<feature type="domain" description="ERAP1-like C-terminal" evidence="21">
    <location>
        <begin position="606"/>
        <end position="931"/>
    </location>
</feature>
<evidence type="ECO:0000256" key="12">
    <source>
        <dbReference type="ARBA" id="ARBA00023136"/>
    </source>
</evidence>
<comment type="cofactor">
    <cofactor evidence="15 17">
        <name>Zn(2+)</name>
        <dbReference type="ChEBI" id="CHEBI:29105"/>
    </cofactor>
    <text evidence="15 17">Binds 1 zinc ion per subunit.</text>
</comment>
<dbReference type="GO" id="GO:0043171">
    <property type="term" value="P:peptide catabolic process"/>
    <property type="evidence" value="ECO:0007669"/>
    <property type="project" value="TreeGrafter"/>
</dbReference>
<evidence type="ECO:0000313" key="24">
    <source>
        <dbReference type="Proteomes" id="UP001152803"/>
    </source>
</evidence>
<evidence type="ECO:0000256" key="15">
    <source>
        <dbReference type="PIRSR" id="PIRSR634016-3"/>
    </source>
</evidence>
<evidence type="ECO:0000256" key="5">
    <source>
        <dbReference type="ARBA" id="ARBA00022692"/>
    </source>
</evidence>
<name>A0A9Q1CY18_CONCO</name>
<dbReference type="InterPro" id="IPR014782">
    <property type="entry name" value="Peptidase_M1_dom"/>
</dbReference>
<sequence>MSKGIFISKVLAVSISVVTVSAVASVVAMITIFQIQVENKPPVRPPTPPVTTPETTGPPPNMRLPKDLVPFDYSVFLQPYLYGEVTNITNQTFEQNIGFSGESTVKFKCKKATSRIFVHSKDLNVTFMQVTDVNGSNIPIKEHMFHEDGSNFLEIVLSKRMKTSSIYQLHTKFKGEMRDDLSGIYVSQYQENVDEKRRPRFMVASQMQPTDARKVFPCFDEPAMKAVFRITIRHRKPSIALSNSEARGSPSVEEIDGETWYKTEFFPTKIMSTYLLAFIVCDFVPKETSSLRTTVSTYARPEAILAGHADYAQSITGDILSVYEELFGIPYPLSKLGQIALPDFAAGAMENWGLITYRETALLYEEGISSTFNKQWIATVISHELAHQWFGNLVTMKWWNDLWLNEGFATYISYLGVDKVNSSWNAKDLMVLNDIQSVFQVDALATSHPLSSKEQDIRTPADISQLFDSITYSKGAAVLRMLSDYISDSVFKEGLRSYLNAYKYSNADYKDLWKHLQEAVDNNQGEELVEAVMNTWTEQMGYPVLTVDTISGNLSQQHFLLNQTSDYNYLWLIPIKVMKAGGKVRDELMRKGSDSKSAFIAEKDEWVLANVNCTGYFRVNYNQENWQRLLQQLNNTHSEIPVINRGQLIDDAFNLARAKYINITLALNTTKYLSNDTEYIPWESALRNLEFFILMFDRSEVYGPMKAYLRKQVSPLYNYFENYTLSLTVPDSHQEQHNQINAITVACSNGLPKCTEMVKSVFTNWIDDPVNNTIHPNLKSTIYCNGIAMTGEKEWDIVWQRYQDASIATEKDKLRYALSCSKDIWVLSRYLSYTLDAVKIRKMDAVSTINYIARNVAGQSLAWDFVQSQWSYISEDYGGGIMSLGSLIEGVTQRFSTEFELQQLKQFQKDHTADSLSSGIRALQQAIERTQANIKWVKENKPIVLDWFRGQAAESQGF</sequence>